<proteinExistence type="predicted"/>
<feature type="region of interest" description="Disordered" evidence="1">
    <location>
        <begin position="1"/>
        <end position="53"/>
    </location>
</feature>
<dbReference type="InterPro" id="IPR038996">
    <property type="entry name" value="Gp14"/>
</dbReference>
<organism evidence="2 3">
    <name type="scientific">Sporomusa ovata</name>
    <dbReference type="NCBI Taxonomy" id="2378"/>
    <lineage>
        <taxon>Bacteria</taxon>
        <taxon>Bacillati</taxon>
        <taxon>Bacillota</taxon>
        <taxon>Negativicutes</taxon>
        <taxon>Selenomonadales</taxon>
        <taxon>Sporomusaceae</taxon>
        <taxon>Sporomusa</taxon>
    </lineage>
</organism>
<dbReference type="Pfam" id="PF24072">
    <property type="entry name" value="T7_gp14"/>
    <property type="match status" value="1"/>
</dbReference>
<accession>A0A0U1KVB9</accession>
<dbReference type="Proteomes" id="UP000049855">
    <property type="component" value="Unassembled WGS sequence"/>
</dbReference>
<dbReference type="EMBL" id="CTRP01000004">
    <property type="protein sequence ID" value="CQR71382.1"/>
    <property type="molecule type" value="Genomic_DNA"/>
</dbReference>
<keyword evidence="3" id="KW-1185">Reference proteome</keyword>
<evidence type="ECO:0000313" key="3">
    <source>
        <dbReference type="Proteomes" id="UP000049855"/>
    </source>
</evidence>
<reference evidence="3" key="1">
    <citation type="submission" date="2015-03" db="EMBL/GenBank/DDBJ databases">
        <authorList>
            <person name="Nijsse Bart"/>
        </authorList>
    </citation>
    <scope>NUCLEOTIDE SEQUENCE [LARGE SCALE GENOMIC DNA]</scope>
</reference>
<evidence type="ECO:0000313" key="2">
    <source>
        <dbReference type="EMBL" id="CQR71382.1"/>
    </source>
</evidence>
<evidence type="ECO:0000256" key="1">
    <source>
        <dbReference type="SAM" id="MobiDB-lite"/>
    </source>
</evidence>
<feature type="compositionally biased region" description="Low complexity" evidence="1">
    <location>
        <begin position="1"/>
        <end position="24"/>
    </location>
</feature>
<dbReference type="AlphaFoldDB" id="A0A0U1KVB9"/>
<gene>
    <name evidence="2" type="ORF">SpAn4DRAFT_3887</name>
</gene>
<name>A0A0U1KVB9_9FIRM</name>
<sequence>MAATNQQAKASAAAYNSQAEANDANARIAQQQAQDSVARGQVQEDQQRQKAARFKAQQKAAFAATGVDSTSGSSLEVLTDTAFGSEMDAANIRYNAGQEALGFRQQANNYTYQARSDRAAASNAKTAGKWQMASTLIGGATTIADRWNKKKYGIGWDNNPNSNKP</sequence>
<protein>
    <submittedName>
        <fullName evidence="2">Phage protein</fullName>
    </submittedName>
</protein>